<evidence type="ECO:0000259" key="3">
    <source>
        <dbReference type="PROSITE" id="PS50110"/>
    </source>
</evidence>
<dbReference type="SMART" id="SM00331">
    <property type="entry name" value="PP2C_SIG"/>
    <property type="match status" value="1"/>
</dbReference>
<dbReference type="InterPro" id="IPR001932">
    <property type="entry name" value="PPM-type_phosphatase-like_dom"/>
</dbReference>
<evidence type="ECO:0000256" key="2">
    <source>
        <dbReference type="PROSITE-ProRule" id="PRU00169"/>
    </source>
</evidence>
<dbReference type="Pfam" id="PF00072">
    <property type="entry name" value="Response_reg"/>
    <property type="match status" value="1"/>
</dbReference>
<keyword evidence="5" id="KW-1185">Reference proteome</keyword>
<dbReference type="SUPFAM" id="SSF52172">
    <property type="entry name" value="CheY-like"/>
    <property type="match status" value="1"/>
</dbReference>
<protein>
    <submittedName>
        <fullName evidence="4">Serine phosphatase RsbU (Regulator of sigma subunit)</fullName>
    </submittedName>
</protein>
<dbReference type="InterPro" id="IPR001789">
    <property type="entry name" value="Sig_transdc_resp-reg_receiver"/>
</dbReference>
<dbReference type="Gene3D" id="3.40.50.2300">
    <property type="match status" value="1"/>
</dbReference>
<gene>
    <name evidence="4" type="ORF">EV190_12438</name>
</gene>
<keyword evidence="2" id="KW-0597">Phosphoprotein</keyword>
<accession>A0A4R6UMG5</accession>
<dbReference type="InterPro" id="IPR036457">
    <property type="entry name" value="PPM-type-like_dom_sf"/>
</dbReference>
<dbReference type="InterPro" id="IPR052016">
    <property type="entry name" value="Bact_Sigma-Reg"/>
</dbReference>
<dbReference type="InterPro" id="IPR011006">
    <property type="entry name" value="CheY-like_superfamily"/>
</dbReference>
<dbReference type="Gene3D" id="3.60.40.10">
    <property type="entry name" value="PPM-type phosphatase domain"/>
    <property type="match status" value="1"/>
</dbReference>
<organism evidence="4 5">
    <name type="scientific">Actinorugispora endophytica</name>
    <dbReference type="NCBI Taxonomy" id="1605990"/>
    <lineage>
        <taxon>Bacteria</taxon>
        <taxon>Bacillati</taxon>
        <taxon>Actinomycetota</taxon>
        <taxon>Actinomycetes</taxon>
        <taxon>Streptosporangiales</taxon>
        <taxon>Nocardiopsidaceae</taxon>
        <taxon>Actinorugispora</taxon>
    </lineage>
</organism>
<dbReference type="PROSITE" id="PS50110">
    <property type="entry name" value="RESPONSE_REGULATORY"/>
    <property type="match status" value="1"/>
</dbReference>
<feature type="domain" description="Response regulatory" evidence="3">
    <location>
        <begin position="29"/>
        <end position="144"/>
    </location>
</feature>
<dbReference type="CDD" id="cd00156">
    <property type="entry name" value="REC"/>
    <property type="match status" value="1"/>
</dbReference>
<dbReference type="PANTHER" id="PTHR43156:SF2">
    <property type="entry name" value="STAGE II SPORULATION PROTEIN E"/>
    <property type="match status" value="1"/>
</dbReference>
<comment type="caution">
    <text evidence="4">The sequence shown here is derived from an EMBL/GenBank/DDBJ whole genome shotgun (WGS) entry which is preliminary data.</text>
</comment>
<evidence type="ECO:0000256" key="1">
    <source>
        <dbReference type="ARBA" id="ARBA00022801"/>
    </source>
</evidence>
<feature type="modified residue" description="4-aspartylphosphate" evidence="2">
    <location>
        <position position="79"/>
    </location>
</feature>
<reference evidence="4 5" key="1">
    <citation type="submission" date="2019-03" db="EMBL/GenBank/DDBJ databases">
        <title>Genomic Encyclopedia of Type Strains, Phase IV (KMG-IV): sequencing the most valuable type-strain genomes for metagenomic binning, comparative biology and taxonomic classification.</title>
        <authorList>
            <person name="Goeker M."/>
        </authorList>
    </citation>
    <scope>NUCLEOTIDE SEQUENCE [LARGE SCALE GENOMIC DNA]</scope>
    <source>
        <strain evidence="4 5">DSM 46770</strain>
    </source>
</reference>
<dbReference type="Pfam" id="PF07228">
    <property type="entry name" value="SpoIIE"/>
    <property type="match status" value="1"/>
</dbReference>
<proteinExistence type="predicted"/>
<keyword evidence="1" id="KW-0378">Hydrolase</keyword>
<dbReference type="GO" id="GO:0016791">
    <property type="term" value="F:phosphatase activity"/>
    <property type="evidence" value="ECO:0007669"/>
    <property type="project" value="TreeGrafter"/>
</dbReference>
<dbReference type="PANTHER" id="PTHR43156">
    <property type="entry name" value="STAGE II SPORULATION PROTEIN E-RELATED"/>
    <property type="match status" value="1"/>
</dbReference>
<sequence length="405" mass="43847">MDTRKTGHEPPDPPEAGAALIREPDEPVDVLLIEDDPQDAFLVEEFLGETALSANITWVETLAAARRHLPTFRGCVLLDLNLPDASGMELLREVLTSAGNAAVVVLTGLDDEHEGVAAVAAGAQDYLVKGQVDGSLLARSLRYSVERQRSDENARQLRDAELHARENMRLERGLLPQLLLDRSPLAPRSFYRPGRKRALVGGDFFDAVDKDGTTHVIIGDVSGHGPDEAALGVHLRIAWRALVMGGVAEEQLLPTLEEILVSERTQEEMYATLCQISLDKGSEAPRIRLFGHPPPLVLTHEVTEVRAVPRPPLGMFPEPEAEVECFHFPRGATLMLYTDGLVDAYDGGDGTERLGVTGLARIVGGVLAAGVPVGELPERLVNEAEQHNGGPLQDDVAMLLVTHGE</sequence>
<dbReference type="GO" id="GO:0000160">
    <property type="term" value="P:phosphorelay signal transduction system"/>
    <property type="evidence" value="ECO:0007669"/>
    <property type="project" value="InterPro"/>
</dbReference>
<dbReference type="EMBL" id="SNYN01000024">
    <property type="protein sequence ID" value="TDQ46603.1"/>
    <property type="molecule type" value="Genomic_DNA"/>
</dbReference>
<name>A0A4R6UMG5_9ACTN</name>
<dbReference type="SMART" id="SM00448">
    <property type="entry name" value="REC"/>
    <property type="match status" value="1"/>
</dbReference>
<evidence type="ECO:0000313" key="5">
    <source>
        <dbReference type="Proteomes" id="UP000295281"/>
    </source>
</evidence>
<dbReference type="AlphaFoldDB" id="A0A4R6UMG5"/>
<evidence type="ECO:0000313" key="4">
    <source>
        <dbReference type="EMBL" id="TDQ46603.1"/>
    </source>
</evidence>
<dbReference type="Proteomes" id="UP000295281">
    <property type="component" value="Unassembled WGS sequence"/>
</dbReference>